<reference evidence="1 2" key="1">
    <citation type="journal article" date="2018" name="J. Allergy Clin. Immunol.">
        <title>High-quality assembly of Dermatophagoides pteronyssinus genome and transcriptome reveals a wide range of novel allergens.</title>
        <authorList>
            <person name="Liu X.Y."/>
            <person name="Yang K.Y."/>
            <person name="Wang M.Q."/>
            <person name="Kwok J.S."/>
            <person name="Zeng X."/>
            <person name="Yang Z."/>
            <person name="Xiao X.J."/>
            <person name="Lau C.P."/>
            <person name="Li Y."/>
            <person name="Huang Z.M."/>
            <person name="Ba J.G."/>
            <person name="Yim A.K."/>
            <person name="Ouyang C.Y."/>
            <person name="Ngai S.M."/>
            <person name="Chan T.F."/>
            <person name="Leung E.L."/>
            <person name="Liu L."/>
            <person name="Liu Z.G."/>
            <person name="Tsui S.K."/>
        </authorList>
    </citation>
    <scope>NUCLEOTIDE SEQUENCE [LARGE SCALE GENOMIC DNA]</scope>
    <source>
        <strain evidence="1">Derp</strain>
    </source>
</reference>
<evidence type="ECO:0000313" key="1">
    <source>
        <dbReference type="EMBL" id="KAH9414675.1"/>
    </source>
</evidence>
<keyword evidence="2" id="KW-1185">Reference proteome</keyword>
<sequence length="71" mass="8368">MPFQSKWSSSFFRNTLNNHHHHTLSLTNLVFCVRKKNFINKKIEKPFLQFLMISSSPRVFGCGLEQKLSLQ</sequence>
<dbReference type="Proteomes" id="UP000887458">
    <property type="component" value="Unassembled WGS sequence"/>
</dbReference>
<accession>A0ABQ8IX68</accession>
<comment type="caution">
    <text evidence="1">The sequence shown here is derived from an EMBL/GenBank/DDBJ whole genome shotgun (WGS) entry which is preliminary data.</text>
</comment>
<gene>
    <name evidence="1" type="ORF">DERP_014182</name>
</gene>
<proteinExistence type="predicted"/>
<protein>
    <submittedName>
        <fullName evidence="1">Uncharacterized protein</fullName>
    </submittedName>
</protein>
<name>A0ABQ8IX68_DERPT</name>
<dbReference type="EMBL" id="NJHN03000106">
    <property type="protein sequence ID" value="KAH9414675.1"/>
    <property type="molecule type" value="Genomic_DNA"/>
</dbReference>
<evidence type="ECO:0000313" key="2">
    <source>
        <dbReference type="Proteomes" id="UP000887458"/>
    </source>
</evidence>
<organism evidence="1 2">
    <name type="scientific">Dermatophagoides pteronyssinus</name>
    <name type="common">European house dust mite</name>
    <dbReference type="NCBI Taxonomy" id="6956"/>
    <lineage>
        <taxon>Eukaryota</taxon>
        <taxon>Metazoa</taxon>
        <taxon>Ecdysozoa</taxon>
        <taxon>Arthropoda</taxon>
        <taxon>Chelicerata</taxon>
        <taxon>Arachnida</taxon>
        <taxon>Acari</taxon>
        <taxon>Acariformes</taxon>
        <taxon>Sarcoptiformes</taxon>
        <taxon>Astigmata</taxon>
        <taxon>Psoroptidia</taxon>
        <taxon>Analgoidea</taxon>
        <taxon>Pyroglyphidae</taxon>
        <taxon>Dermatophagoidinae</taxon>
        <taxon>Dermatophagoides</taxon>
    </lineage>
</organism>
<feature type="non-terminal residue" evidence="1">
    <location>
        <position position="71"/>
    </location>
</feature>
<reference evidence="1 2" key="2">
    <citation type="journal article" date="2022" name="Mol. Biol. Evol.">
        <title>Comparative Genomics Reveals Insights into the Divergent Evolution of Astigmatic Mites and Household Pest Adaptations.</title>
        <authorList>
            <person name="Xiong Q."/>
            <person name="Wan A.T."/>
            <person name="Liu X."/>
            <person name="Fung C.S."/>
            <person name="Xiao X."/>
            <person name="Malainual N."/>
            <person name="Hou J."/>
            <person name="Wang L."/>
            <person name="Wang M."/>
            <person name="Yang K.Y."/>
            <person name="Cui Y."/>
            <person name="Leung E.L."/>
            <person name="Nong W."/>
            <person name="Shin S.K."/>
            <person name="Au S.W."/>
            <person name="Jeong K.Y."/>
            <person name="Chew F.T."/>
            <person name="Hui J.H."/>
            <person name="Leung T.F."/>
            <person name="Tungtrongchitr A."/>
            <person name="Zhong N."/>
            <person name="Liu Z."/>
            <person name="Tsui S.K."/>
        </authorList>
    </citation>
    <scope>NUCLEOTIDE SEQUENCE [LARGE SCALE GENOMIC DNA]</scope>
    <source>
        <strain evidence="1">Derp</strain>
    </source>
</reference>